<dbReference type="Proteomes" id="UP000216442">
    <property type="component" value="Unassembled WGS sequence"/>
</dbReference>
<comment type="caution">
    <text evidence="2">The sequence shown here is derived from an EMBL/GenBank/DDBJ whole genome shotgun (WGS) entry which is preliminary data.</text>
</comment>
<reference evidence="2 3" key="1">
    <citation type="submission" date="2017-08" db="EMBL/GenBank/DDBJ databases">
        <title>Mesorhizobium wenxinae sp. nov., a novel rhizobial species isolated from root nodules of chickpea (Cicer arietinum L.).</title>
        <authorList>
            <person name="Zhang J."/>
        </authorList>
    </citation>
    <scope>NUCLEOTIDE SEQUENCE [LARGE SCALE GENOMIC DNA]</scope>
    <source>
        <strain evidence="2 3">SDW018</strain>
    </source>
</reference>
<feature type="transmembrane region" description="Helical" evidence="1">
    <location>
        <begin position="20"/>
        <end position="41"/>
    </location>
</feature>
<keyword evidence="3" id="KW-1185">Reference proteome</keyword>
<evidence type="ECO:0000313" key="3">
    <source>
        <dbReference type="Proteomes" id="UP000216442"/>
    </source>
</evidence>
<name>A0A271LHL3_9HYPH</name>
<keyword evidence="1" id="KW-1133">Transmembrane helix</keyword>
<gene>
    <name evidence="2" type="ORF">CIT26_23625</name>
</gene>
<proteinExistence type="predicted"/>
<dbReference type="AlphaFoldDB" id="A0A271LHL3"/>
<organism evidence="2 3">
    <name type="scientific">Mesorhizobium temperatum</name>
    <dbReference type="NCBI Taxonomy" id="241416"/>
    <lineage>
        <taxon>Bacteria</taxon>
        <taxon>Pseudomonadati</taxon>
        <taxon>Pseudomonadota</taxon>
        <taxon>Alphaproteobacteria</taxon>
        <taxon>Hyphomicrobiales</taxon>
        <taxon>Phyllobacteriaceae</taxon>
        <taxon>Mesorhizobium</taxon>
    </lineage>
</organism>
<sequence>MTDENGDDQMRAPSIDWKLNANSIGLLAMFAAQAAFAGYVYSEHVSGLSGAWSEIGKLQIEVRRIDDITRASSQAISGLDYRVTTVESMAREAISANRETSAVLGELKSDLRVAKEILVRLEATSNRSPTR</sequence>
<dbReference type="EMBL" id="NPKJ01000062">
    <property type="protein sequence ID" value="PAQ06786.1"/>
    <property type="molecule type" value="Genomic_DNA"/>
</dbReference>
<evidence type="ECO:0000256" key="1">
    <source>
        <dbReference type="SAM" id="Phobius"/>
    </source>
</evidence>
<protein>
    <submittedName>
        <fullName evidence="2">Uncharacterized protein</fullName>
    </submittedName>
</protein>
<keyword evidence="1" id="KW-0472">Membrane</keyword>
<accession>A0A271LHL3</accession>
<evidence type="ECO:0000313" key="2">
    <source>
        <dbReference type="EMBL" id="PAQ06786.1"/>
    </source>
</evidence>
<dbReference type="RefSeq" id="WP_143747897.1">
    <property type="nucleotide sequence ID" value="NZ_NPKJ01000062.1"/>
</dbReference>
<keyword evidence="1" id="KW-0812">Transmembrane</keyword>